<dbReference type="SMART" id="SM00418">
    <property type="entry name" value="HTH_ARSR"/>
    <property type="match status" value="1"/>
</dbReference>
<dbReference type="OrthoDB" id="9798835at2"/>
<dbReference type="InterPro" id="IPR001845">
    <property type="entry name" value="HTH_ArsR_DNA-bd_dom"/>
</dbReference>
<dbReference type="InterPro" id="IPR011991">
    <property type="entry name" value="ArsR-like_HTH"/>
</dbReference>
<name>L1MKH3_9CORY</name>
<feature type="domain" description="HTH arsR-type" evidence="4">
    <location>
        <begin position="6"/>
        <end position="99"/>
    </location>
</feature>
<evidence type="ECO:0000256" key="3">
    <source>
        <dbReference type="ARBA" id="ARBA00023163"/>
    </source>
</evidence>
<dbReference type="GO" id="GO:0003677">
    <property type="term" value="F:DNA binding"/>
    <property type="evidence" value="ECO:0007669"/>
    <property type="project" value="UniProtKB-KW"/>
</dbReference>
<dbReference type="Proteomes" id="UP000010445">
    <property type="component" value="Unassembled WGS sequence"/>
</dbReference>
<dbReference type="PANTHER" id="PTHR33154">
    <property type="entry name" value="TRANSCRIPTIONAL REGULATOR, ARSR FAMILY"/>
    <property type="match status" value="1"/>
</dbReference>
<reference evidence="5 6" key="1">
    <citation type="submission" date="2012-05" db="EMBL/GenBank/DDBJ databases">
        <authorList>
            <person name="Weinstock G."/>
            <person name="Sodergren E."/>
            <person name="Lobos E.A."/>
            <person name="Fulton L."/>
            <person name="Fulton R."/>
            <person name="Courtney L."/>
            <person name="Fronick C."/>
            <person name="O'Laughlin M."/>
            <person name="Godfrey J."/>
            <person name="Wilson R.M."/>
            <person name="Miner T."/>
            <person name="Farmer C."/>
            <person name="Delehaunty K."/>
            <person name="Cordes M."/>
            <person name="Minx P."/>
            <person name="Tomlinson C."/>
            <person name="Chen J."/>
            <person name="Wollam A."/>
            <person name="Pepin K.H."/>
            <person name="Bhonagiri V."/>
            <person name="Zhang X."/>
            <person name="Suruliraj S."/>
            <person name="Warren W."/>
            <person name="Mitreva M."/>
            <person name="Mardis E.R."/>
            <person name="Wilson R.K."/>
        </authorList>
    </citation>
    <scope>NUCLEOTIDE SEQUENCE [LARGE SCALE GENOMIC DNA]</scope>
    <source>
        <strain evidence="5 6">F0235</strain>
    </source>
</reference>
<keyword evidence="3" id="KW-0804">Transcription</keyword>
<dbReference type="PATRIC" id="fig|1035195.3.peg.553"/>
<dbReference type="STRING" id="1035195.HMPREF9997_00615"/>
<comment type="caution">
    <text evidence="5">The sequence shown here is derived from an EMBL/GenBank/DDBJ whole genome shotgun (WGS) entry which is preliminary data.</text>
</comment>
<dbReference type="GeneID" id="84895996"/>
<dbReference type="CDD" id="cd00090">
    <property type="entry name" value="HTH_ARSR"/>
    <property type="match status" value="1"/>
</dbReference>
<dbReference type="RefSeq" id="WP_006062865.1">
    <property type="nucleotide sequence ID" value="NZ_KB290827.1"/>
</dbReference>
<dbReference type="PROSITE" id="PS50987">
    <property type="entry name" value="HTH_ARSR_2"/>
    <property type="match status" value="1"/>
</dbReference>
<dbReference type="NCBIfam" id="NF033788">
    <property type="entry name" value="HTH_metalloreg"/>
    <property type="match status" value="1"/>
</dbReference>
<evidence type="ECO:0000313" key="5">
    <source>
        <dbReference type="EMBL" id="EKX91545.1"/>
    </source>
</evidence>
<dbReference type="GO" id="GO:0003700">
    <property type="term" value="F:DNA-binding transcription factor activity"/>
    <property type="evidence" value="ECO:0007669"/>
    <property type="project" value="InterPro"/>
</dbReference>
<evidence type="ECO:0000313" key="6">
    <source>
        <dbReference type="Proteomes" id="UP000010445"/>
    </source>
</evidence>
<evidence type="ECO:0000259" key="4">
    <source>
        <dbReference type="PROSITE" id="PS50987"/>
    </source>
</evidence>
<dbReference type="PRINTS" id="PR00778">
    <property type="entry name" value="HTHARSR"/>
</dbReference>
<gene>
    <name evidence="5" type="ORF">HMPREF9997_00615</name>
</gene>
<keyword evidence="6" id="KW-1185">Reference proteome</keyword>
<dbReference type="PANTHER" id="PTHR33154:SF18">
    <property type="entry name" value="ARSENICAL RESISTANCE OPERON REPRESSOR"/>
    <property type="match status" value="1"/>
</dbReference>
<dbReference type="EMBL" id="AMEM01000011">
    <property type="protein sequence ID" value="EKX91545.1"/>
    <property type="molecule type" value="Genomic_DNA"/>
</dbReference>
<accession>L1MKH3</accession>
<keyword evidence="1" id="KW-0805">Transcription regulation</keyword>
<dbReference type="Pfam" id="PF01022">
    <property type="entry name" value="HTH_5"/>
    <property type="match status" value="1"/>
</dbReference>
<keyword evidence="2" id="KW-0238">DNA-binding</keyword>
<dbReference type="InterPro" id="IPR036388">
    <property type="entry name" value="WH-like_DNA-bd_sf"/>
</dbReference>
<evidence type="ECO:0000256" key="1">
    <source>
        <dbReference type="ARBA" id="ARBA00023015"/>
    </source>
</evidence>
<dbReference type="Gene3D" id="1.10.10.10">
    <property type="entry name" value="Winged helix-like DNA-binding domain superfamily/Winged helix DNA-binding domain"/>
    <property type="match status" value="1"/>
</dbReference>
<evidence type="ECO:0000256" key="2">
    <source>
        <dbReference type="ARBA" id="ARBA00023125"/>
    </source>
</evidence>
<sequence>MSRVTLSATQHSKASNLFKALADPTRLRILYMIARRGEDNICACDLSEALNVSAPTITHHMKRLSAAGLVDREQHGKWAYYSVNSAQFERVEAIIASID</sequence>
<proteinExistence type="predicted"/>
<dbReference type="InterPro" id="IPR051081">
    <property type="entry name" value="HTH_MetalResp_TranReg"/>
</dbReference>
<dbReference type="AlphaFoldDB" id="L1MKH3"/>
<dbReference type="InterPro" id="IPR036390">
    <property type="entry name" value="WH_DNA-bd_sf"/>
</dbReference>
<organism evidence="5 6">
    <name type="scientific">Corynebacterium durum F0235</name>
    <dbReference type="NCBI Taxonomy" id="1035195"/>
    <lineage>
        <taxon>Bacteria</taxon>
        <taxon>Bacillati</taxon>
        <taxon>Actinomycetota</taxon>
        <taxon>Actinomycetes</taxon>
        <taxon>Mycobacteriales</taxon>
        <taxon>Corynebacteriaceae</taxon>
        <taxon>Corynebacterium</taxon>
    </lineage>
</organism>
<dbReference type="eggNOG" id="COG0640">
    <property type="taxonomic scope" value="Bacteria"/>
</dbReference>
<protein>
    <submittedName>
        <fullName evidence="5">Arsenical resistance operon repressor family protein</fullName>
    </submittedName>
</protein>
<dbReference type="HOGENOM" id="CLU_097806_3_2_11"/>
<dbReference type="SUPFAM" id="SSF46785">
    <property type="entry name" value="Winged helix' DNA-binding domain"/>
    <property type="match status" value="1"/>
</dbReference>